<sequence length="263" mass="30275">MNAANNKEENKYLYEELNDCNDKDEIKLNLRSETEHFIICFRENDSKCIDKVIDALENNYSRITINLEQKLENKLIIEIHSNIKSLHTALGLQDAPDWIRGGLGAGKIIIASPLNPPPGSNFDNVLNTAIHEFVHILVNKINSNTPRWLNEGIACYEAKDNNENWIRQTVSEGISNGEIPTFKDLDTGEDFKTFFDRNGYQYSYTMVEAIVNLFGYDKLRKLVKSPNKFDEVLNISEADLYKKYVDFINVFYSFNKITLSTEK</sequence>
<dbReference type="AlphaFoldDB" id="A0A6V8SHD7"/>
<dbReference type="Proteomes" id="UP000580568">
    <property type="component" value="Unassembled WGS sequence"/>
</dbReference>
<evidence type="ECO:0000313" key="1">
    <source>
        <dbReference type="EMBL" id="GFP76211.1"/>
    </source>
</evidence>
<accession>A0A6V8SHD7</accession>
<evidence type="ECO:0008006" key="3">
    <source>
        <dbReference type="Google" id="ProtNLM"/>
    </source>
</evidence>
<comment type="caution">
    <text evidence="1">The sequence shown here is derived from an EMBL/GenBank/DDBJ whole genome shotgun (WGS) entry which is preliminary data.</text>
</comment>
<dbReference type="RefSeq" id="WP_244638153.1">
    <property type="nucleotide sequence ID" value="NZ_BLZR01000001.1"/>
</dbReference>
<evidence type="ECO:0000313" key="2">
    <source>
        <dbReference type="Proteomes" id="UP000580568"/>
    </source>
</evidence>
<gene>
    <name evidence="1" type="ORF">bsdtw1_02312</name>
</gene>
<reference evidence="1 2" key="1">
    <citation type="submission" date="2020-07" db="EMBL/GenBank/DDBJ databases">
        <title>A new beta-1,3-glucan-decomposing anaerobic bacterium isolated from anoxic soil subjected to biological soil disinfestation.</title>
        <authorList>
            <person name="Ueki A."/>
            <person name="Tonouchi A."/>
        </authorList>
    </citation>
    <scope>NUCLEOTIDE SEQUENCE [LARGE SCALE GENOMIC DNA]</scope>
    <source>
        <strain evidence="1 2">TW1</strain>
    </source>
</reference>
<proteinExistence type="predicted"/>
<name>A0A6V8SHD7_9CLOT</name>
<keyword evidence="2" id="KW-1185">Reference proteome</keyword>
<dbReference type="EMBL" id="BLZR01000001">
    <property type="protein sequence ID" value="GFP76211.1"/>
    <property type="molecule type" value="Genomic_DNA"/>
</dbReference>
<organism evidence="1 2">
    <name type="scientific">Clostridium fungisolvens</name>
    <dbReference type="NCBI Taxonomy" id="1604897"/>
    <lineage>
        <taxon>Bacteria</taxon>
        <taxon>Bacillati</taxon>
        <taxon>Bacillota</taxon>
        <taxon>Clostridia</taxon>
        <taxon>Eubacteriales</taxon>
        <taxon>Clostridiaceae</taxon>
        <taxon>Clostridium</taxon>
    </lineage>
</organism>
<protein>
    <recommendedName>
        <fullName evidence="3">Peptidase MA-like domain-containing protein</fullName>
    </recommendedName>
</protein>